<dbReference type="Pfam" id="PF13480">
    <property type="entry name" value="Acetyltransf_6"/>
    <property type="match status" value="1"/>
</dbReference>
<dbReference type="SUPFAM" id="SSF55729">
    <property type="entry name" value="Acyl-CoA N-acyltransferases (Nat)"/>
    <property type="match status" value="1"/>
</dbReference>
<keyword evidence="2" id="KW-0012">Acyltransferase</keyword>
<sequence>MTAAVGAELRVLPGLGGLDRAHWDGLTGTARVDHSYDYLCFREYMEPGAAFVATAWQDGDLRGALHGACSTPDSALFSHPWKQLSSPQFLREEAQPQEASGPGPVENELHRRLGELTGTPHTPGAPAAGPRELTERLGECLTVRSFDSSEGCLRTGQQQGPAAQRLLERLVGSLQRQVSEGLAGAAGAVAVPYVRPGDQALRAALASCGFRRGVLTGVSTFQLPQQQNFEGHVAGMVKRRRRRFKNELAEFDRSGLRLSTRSLLGADLDRIVELEYRNSVKHGGTPDLARLRQARATMGELLGERLRVPVLELGGEIVGCGIDLFDERSYIGLSYGFDYAHQGAEPWSRVAYPMLAFYEPMRFCLERGLREMRMGFEAFLPKSVRGARVEPRECWIWHPDPTLLAGLGAVLDLFTARSESFFAAHFDLRLPAPDTTVDL</sequence>
<name>A0A1H7ZKZ2_STRJI</name>
<gene>
    <name evidence="2" type="ORF">SAMN05414137_1363</name>
</gene>
<keyword evidence="2" id="KW-0808">Transferase</keyword>
<proteinExistence type="predicted"/>
<evidence type="ECO:0000313" key="3">
    <source>
        <dbReference type="Proteomes" id="UP000183015"/>
    </source>
</evidence>
<dbReference type="STRING" id="235985.SAMN05414137_1363"/>
<feature type="domain" description="BioF2-like acetyltransferase" evidence="1">
    <location>
        <begin position="238"/>
        <end position="375"/>
    </location>
</feature>
<keyword evidence="3" id="KW-1185">Reference proteome</keyword>
<evidence type="ECO:0000313" key="2">
    <source>
        <dbReference type="EMBL" id="SEM58901.1"/>
    </source>
</evidence>
<dbReference type="InterPro" id="IPR038740">
    <property type="entry name" value="BioF2-like_GNAT_dom"/>
</dbReference>
<dbReference type="GO" id="GO:0016746">
    <property type="term" value="F:acyltransferase activity"/>
    <property type="evidence" value="ECO:0007669"/>
    <property type="project" value="UniProtKB-KW"/>
</dbReference>
<dbReference type="EMBL" id="FOAZ01000036">
    <property type="protein sequence ID" value="SEM58901.1"/>
    <property type="molecule type" value="Genomic_DNA"/>
</dbReference>
<organism evidence="2 3">
    <name type="scientific">Streptacidiphilus jiangxiensis</name>
    <dbReference type="NCBI Taxonomy" id="235985"/>
    <lineage>
        <taxon>Bacteria</taxon>
        <taxon>Bacillati</taxon>
        <taxon>Actinomycetota</taxon>
        <taxon>Actinomycetes</taxon>
        <taxon>Kitasatosporales</taxon>
        <taxon>Streptomycetaceae</taxon>
        <taxon>Streptacidiphilus</taxon>
    </lineage>
</organism>
<accession>A0A1H7ZKZ2</accession>
<evidence type="ECO:0000259" key="1">
    <source>
        <dbReference type="Pfam" id="PF13480"/>
    </source>
</evidence>
<protein>
    <submittedName>
        <fullName evidence="2">Predicted N-acyltransferase</fullName>
    </submittedName>
</protein>
<dbReference type="RefSeq" id="WP_042457961.1">
    <property type="nucleotide sequence ID" value="NZ_BBPN01000050.1"/>
</dbReference>
<dbReference type="OrthoDB" id="4066554at2"/>
<dbReference type="eggNOG" id="COG3146">
    <property type="taxonomic scope" value="Bacteria"/>
</dbReference>
<dbReference type="InterPro" id="IPR016181">
    <property type="entry name" value="Acyl_CoA_acyltransferase"/>
</dbReference>
<dbReference type="AlphaFoldDB" id="A0A1H7ZKZ2"/>
<reference evidence="3" key="1">
    <citation type="submission" date="2016-10" db="EMBL/GenBank/DDBJ databases">
        <authorList>
            <person name="Varghese N."/>
        </authorList>
    </citation>
    <scope>NUCLEOTIDE SEQUENCE [LARGE SCALE GENOMIC DNA]</scope>
    <source>
        <strain evidence="3">DSM 45096 / BCRC 16803 / CGMCC 4.1857 / CIP 109030 / JCM 12277 / KCTC 19219 / NBRC 100920 / 33214</strain>
    </source>
</reference>
<dbReference type="Proteomes" id="UP000183015">
    <property type="component" value="Unassembled WGS sequence"/>
</dbReference>